<dbReference type="EMBL" id="BKCJ010319756">
    <property type="protein sequence ID" value="GEZ75885.1"/>
    <property type="molecule type" value="Genomic_DNA"/>
</dbReference>
<evidence type="ECO:0000256" key="1">
    <source>
        <dbReference type="SAM" id="Coils"/>
    </source>
</evidence>
<comment type="caution">
    <text evidence="2">The sequence shown here is derived from an EMBL/GenBank/DDBJ whole genome shotgun (WGS) entry which is preliminary data.</text>
</comment>
<dbReference type="AlphaFoldDB" id="A0A699IPT9"/>
<evidence type="ECO:0000313" key="2">
    <source>
        <dbReference type="EMBL" id="GEZ75885.1"/>
    </source>
</evidence>
<gene>
    <name evidence="2" type="ORF">Tci_547858</name>
</gene>
<reference evidence="2" key="1">
    <citation type="journal article" date="2019" name="Sci. Rep.">
        <title>Draft genome of Tanacetum cinerariifolium, the natural source of mosquito coil.</title>
        <authorList>
            <person name="Yamashiro T."/>
            <person name="Shiraishi A."/>
            <person name="Satake H."/>
            <person name="Nakayama K."/>
        </authorList>
    </citation>
    <scope>NUCLEOTIDE SEQUENCE</scope>
</reference>
<feature type="coiled-coil region" evidence="1">
    <location>
        <begin position="593"/>
        <end position="635"/>
    </location>
</feature>
<accession>A0A699IPT9</accession>
<keyword evidence="1" id="KW-0175">Coiled coil</keyword>
<evidence type="ECO:0008006" key="3">
    <source>
        <dbReference type="Google" id="ProtNLM"/>
    </source>
</evidence>
<proteinExistence type="predicted"/>
<protein>
    <recommendedName>
        <fullName evidence="3">Synaptobrevin, longin-like domain protein</fullName>
    </recommendedName>
</protein>
<sequence>KYVAEILRKFGLTDRKSASTPIDTEKPLLKDSDGEDVVLSGMESLKRMLHVSNILSAGYLTTQQMVLNSPCLTHIKNWLVQIKRSLSWLVQKQTTLGKDKANSLIVDSLLKTIWSSIHQLLINEVLTILGQTTTGVNTPRSDEDRLELMELTVFLLPSDEKVRVEVNVVDLQVSAVRLNLLLLVQQFLLFGLTNWCCSLSAVSSIKYALTVNLNIYVSCIKQFWTTVAVKKVKDVIRLQALVDKKKVVVTEATIRDALYLDDAEGVECLPNEEIFAELARIGYEKPSTKLTFYTAFFSSQWKFLIHTILQCISVKRTSWNEFSSLMASAVICLSSGDLSTHTTKYTSPALTQKVFANMRRVGKGFSRVETPLFEGMLVAQEVEEGDAADENVENVNAGDTAKGDVSAAHDEVLTVQPPSPQPQPPPTQDAEIPINLLQEVINTCTALTRRVEQLELDKIAQALEITKLKRKRINTYDDTVMDDVSNQGRMISKMDVDVDVVLEEAKEVGADNAKDDQDINVQVNADIQGRKVESQAEIYKIDLDHANKVLSMQEEESEPVELQEVVMDYFKGMYYDDIRPIFERYFDSNVAFLQKTKEQIEEEESRALKMINETLIEKAAKRQKLDEKVEELKRHLHIVPNEDDDVYTEATPLARKLIFLVEMKYPLTRFTLDQMLNVVRLKVKEESEVSLELLSFGVDAAKEFKKNMLSD</sequence>
<organism evidence="2">
    <name type="scientific">Tanacetum cinerariifolium</name>
    <name type="common">Dalmatian daisy</name>
    <name type="synonym">Chrysanthemum cinerariifolium</name>
    <dbReference type="NCBI Taxonomy" id="118510"/>
    <lineage>
        <taxon>Eukaryota</taxon>
        <taxon>Viridiplantae</taxon>
        <taxon>Streptophyta</taxon>
        <taxon>Embryophyta</taxon>
        <taxon>Tracheophyta</taxon>
        <taxon>Spermatophyta</taxon>
        <taxon>Magnoliopsida</taxon>
        <taxon>eudicotyledons</taxon>
        <taxon>Gunneridae</taxon>
        <taxon>Pentapetalae</taxon>
        <taxon>asterids</taxon>
        <taxon>campanulids</taxon>
        <taxon>Asterales</taxon>
        <taxon>Asteraceae</taxon>
        <taxon>Asteroideae</taxon>
        <taxon>Anthemideae</taxon>
        <taxon>Anthemidinae</taxon>
        <taxon>Tanacetum</taxon>
    </lineage>
</organism>
<feature type="non-terminal residue" evidence="2">
    <location>
        <position position="1"/>
    </location>
</feature>
<feature type="coiled-coil region" evidence="1">
    <location>
        <begin position="437"/>
        <end position="471"/>
    </location>
</feature>
<name>A0A699IPT9_TANCI</name>